<dbReference type="PROSITE" id="PS01169">
    <property type="entry name" value="RIBOSOMAL_L21"/>
    <property type="match status" value="1"/>
</dbReference>
<evidence type="ECO:0000256" key="2">
    <source>
        <dbReference type="ARBA" id="ARBA00022730"/>
    </source>
</evidence>
<evidence type="ECO:0000256" key="3">
    <source>
        <dbReference type="ARBA" id="ARBA00022884"/>
    </source>
</evidence>
<dbReference type="AlphaFoldDB" id="A0A133PSP4"/>
<keyword evidence="5 6" id="KW-0687">Ribonucleoprotein</keyword>
<evidence type="ECO:0000256" key="7">
    <source>
        <dbReference type="RuleBase" id="RU000562"/>
    </source>
</evidence>
<keyword evidence="2 6" id="KW-0699">rRNA-binding</keyword>
<dbReference type="EMBL" id="LRQE01000002">
    <property type="protein sequence ID" value="KXA31857.1"/>
    <property type="molecule type" value="Genomic_DNA"/>
</dbReference>
<evidence type="ECO:0000256" key="1">
    <source>
        <dbReference type="ARBA" id="ARBA00008563"/>
    </source>
</evidence>
<dbReference type="GO" id="GO:0019843">
    <property type="term" value="F:rRNA binding"/>
    <property type="evidence" value="ECO:0007669"/>
    <property type="project" value="UniProtKB-UniRule"/>
</dbReference>
<dbReference type="InterPro" id="IPR001787">
    <property type="entry name" value="Ribosomal_bL21"/>
</dbReference>
<comment type="similarity">
    <text evidence="1 6 7">Belongs to the bacterial ribosomal protein bL21 family.</text>
</comment>
<keyword evidence="4 6" id="KW-0689">Ribosomal protein</keyword>
<dbReference type="Pfam" id="PF00829">
    <property type="entry name" value="Ribosomal_L21p"/>
    <property type="match status" value="1"/>
</dbReference>
<comment type="subunit">
    <text evidence="6">Part of the 50S ribosomal subunit. Contacts protein L20.</text>
</comment>
<name>A0A133PSP4_9FIRM</name>
<dbReference type="RefSeq" id="WP_005956673.1">
    <property type="nucleotide sequence ID" value="NZ_CABJAL010000002.1"/>
</dbReference>
<dbReference type="InterPro" id="IPR036164">
    <property type="entry name" value="bL21-like_sf"/>
</dbReference>
<dbReference type="GO" id="GO:0005840">
    <property type="term" value="C:ribosome"/>
    <property type="evidence" value="ECO:0007669"/>
    <property type="project" value="UniProtKB-KW"/>
</dbReference>
<evidence type="ECO:0000313" key="9">
    <source>
        <dbReference type="EMBL" id="KXA31857.1"/>
    </source>
</evidence>
<evidence type="ECO:0000256" key="8">
    <source>
        <dbReference type="SAM" id="MobiDB-lite"/>
    </source>
</evidence>
<evidence type="ECO:0000256" key="6">
    <source>
        <dbReference type="HAMAP-Rule" id="MF_01363"/>
    </source>
</evidence>
<feature type="region of interest" description="Disordered" evidence="8">
    <location>
        <begin position="81"/>
        <end position="101"/>
    </location>
</feature>
<keyword evidence="3 6" id="KW-0694">RNA-binding</keyword>
<protein>
    <recommendedName>
        <fullName evidence="6">Large ribosomal subunit protein bL21</fullName>
    </recommendedName>
</protein>
<reference evidence="9 10" key="1">
    <citation type="submission" date="2016-01" db="EMBL/GenBank/DDBJ databases">
        <authorList>
            <person name="Oliw E.H."/>
        </authorList>
    </citation>
    <scope>NUCLEOTIDE SEQUENCE [LARGE SCALE GENOMIC DNA]</scope>
    <source>
        <strain evidence="9 10">CMW7756A</strain>
    </source>
</reference>
<sequence length="101" mass="11218">MYAIIETGGKQYTVEAGDKLRVEKLDAKEGDVVTFDKVVFVSGDEPKVGTPYVEGAKVEAKVLAQAKAKKVIVYKYKSKKNERKKNGHRQPYTLVEISGIN</sequence>
<proteinExistence type="inferred from homology"/>
<evidence type="ECO:0000256" key="4">
    <source>
        <dbReference type="ARBA" id="ARBA00022980"/>
    </source>
</evidence>
<dbReference type="SUPFAM" id="SSF141091">
    <property type="entry name" value="L21p-like"/>
    <property type="match status" value="1"/>
</dbReference>
<dbReference type="PATRIC" id="fig|54005.3.peg.106"/>
<comment type="caution">
    <text evidence="9">The sequence shown here is derived from an EMBL/GenBank/DDBJ whole genome shotgun (WGS) entry which is preliminary data.</text>
</comment>
<evidence type="ECO:0000313" key="10">
    <source>
        <dbReference type="Proteomes" id="UP000070174"/>
    </source>
</evidence>
<dbReference type="NCBIfam" id="TIGR00061">
    <property type="entry name" value="L21"/>
    <property type="match status" value="1"/>
</dbReference>
<gene>
    <name evidence="6" type="primary">rplU</name>
    <name evidence="9" type="ORF">HMPREF3229_00107</name>
</gene>
<comment type="function">
    <text evidence="6 7">This protein binds to 23S rRNA in the presence of protein L20.</text>
</comment>
<dbReference type="PANTHER" id="PTHR21349:SF0">
    <property type="entry name" value="LARGE RIBOSOMAL SUBUNIT PROTEIN BL21M"/>
    <property type="match status" value="1"/>
</dbReference>
<dbReference type="Proteomes" id="UP000070174">
    <property type="component" value="Unassembled WGS sequence"/>
</dbReference>
<dbReference type="PANTHER" id="PTHR21349">
    <property type="entry name" value="50S RIBOSOMAL PROTEIN L21"/>
    <property type="match status" value="1"/>
</dbReference>
<dbReference type="InterPro" id="IPR018258">
    <property type="entry name" value="Ribosomal_bL21_CS"/>
</dbReference>
<dbReference type="GO" id="GO:0006412">
    <property type="term" value="P:translation"/>
    <property type="evidence" value="ECO:0007669"/>
    <property type="project" value="UniProtKB-UniRule"/>
</dbReference>
<dbReference type="GO" id="GO:1990904">
    <property type="term" value="C:ribonucleoprotein complex"/>
    <property type="evidence" value="ECO:0007669"/>
    <property type="project" value="UniProtKB-KW"/>
</dbReference>
<accession>A0A133PSP4</accession>
<evidence type="ECO:0000256" key="5">
    <source>
        <dbReference type="ARBA" id="ARBA00023274"/>
    </source>
</evidence>
<dbReference type="GO" id="GO:0005737">
    <property type="term" value="C:cytoplasm"/>
    <property type="evidence" value="ECO:0007669"/>
    <property type="project" value="UniProtKB-ARBA"/>
</dbReference>
<dbReference type="GO" id="GO:0003735">
    <property type="term" value="F:structural constituent of ribosome"/>
    <property type="evidence" value="ECO:0007669"/>
    <property type="project" value="InterPro"/>
</dbReference>
<organism evidence="9">
    <name type="scientific">Peptoniphilus harei</name>
    <dbReference type="NCBI Taxonomy" id="54005"/>
    <lineage>
        <taxon>Bacteria</taxon>
        <taxon>Bacillati</taxon>
        <taxon>Bacillota</taxon>
        <taxon>Tissierellia</taxon>
        <taxon>Tissierellales</taxon>
        <taxon>Peptoniphilaceae</taxon>
        <taxon>Peptoniphilus</taxon>
    </lineage>
</organism>
<dbReference type="HAMAP" id="MF_01363">
    <property type="entry name" value="Ribosomal_bL21"/>
    <property type="match status" value="1"/>
</dbReference>
<dbReference type="InterPro" id="IPR028909">
    <property type="entry name" value="bL21-like"/>
</dbReference>